<evidence type="ECO:0000313" key="3">
    <source>
        <dbReference type="Proteomes" id="UP000521943"/>
    </source>
</evidence>
<dbReference type="OrthoDB" id="10604531at2759"/>
<reference evidence="2 3" key="1">
    <citation type="submission" date="2020-07" db="EMBL/GenBank/DDBJ databases">
        <title>Comparative genomics of pyrophilous fungi reveals a link between fire events and developmental genes.</title>
        <authorList>
            <consortium name="DOE Joint Genome Institute"/>
            <person name="Steindorff A.S."/>
            <person name="Carver A."/>
            <person name="Calhoun S."/>
            <person name="Stillman K."/>
            <person name="Liu H."/>
            <person name="Lipzen A."/>
            <person name="Pangilinan J."/>
            <person name="Labutti K."/>
            <person name="Bruns T.D."/>
            <person name="Grigoriev I.V."/>
        </authorList>
    </citation>
    <scope>NUCLEOTIDE SEQUENCE [LARGE SCALE GENOMIC DNA]</scope>
    <source>
        <strain evidence="2 3">CBS 144469</strain>
    </source>
</reference>
<dbReference type="EMBL" id="JACGCI010000302">
    <property type="protein sequence ID" value="KAF6741032.1"/>
    <property type="molecule type" value="Genomic_DNA"/>
</dbReference>
<protein>
    <submittedName>
        <fullName evidence="2">Uncharacterized protein</fullName>
    </submittedName>
</protein>
<feature type="region of interest" description="Disordered" evidence="1">
    <location>
        <begin position="1"/>
        <end position="28"/>
    </location>
</feature>
<organism evidence="2 3">
    <name type="scientific">Ephemerocybe angulata</name>
    <dbReference type="NCBI Taxonomy" id="980116"/>
    <lineage>
        <taxon>Eukaryota</taxon>
        <taxon>Fungi</taxon>
        <taxon>Dikarya</taxon>
        <taxon>Basidiomycota</taxon>
        <taxon>Agaricomycotina</taxon>
        <taxon>Agaricomycetes</taxon>
        <taxon>Agaricomycetidae</taxon>
        <taxon>Agaricales</taxon>
        <taxon>Agaricineae</taxon>
        <taxon>Psathyrellaceae</taxon>
        <taxon>Ephemerocybe</taxon>
    </lineage>
</organism>
<accession>A0A8H6LU77</accession>
<keyword evidence="3" id="KW-1185">Reference proteome</keyword>
<name>A0A8H6LU77_9AGAR</name>
<dbReference type="Proteomes" id="UP000521943">
    <property type="component" value="Unassembled WGS sequence"/>
</dbReference>
<gene>
    <name evidence="2" type="ORF">DFP72DRAFT_1181496</name>
</gene>
<proteinExistence type="predicted"/>
<sequence>MKKVDLTSYPDISESSTFPNSPGPSPLLAQPSSYEETWVYVLSNDWDSSLESLWRIPVEDVASTSSRSASAAATKAVEEKHLHPGIRAVLISPKFAEYFFIDATSKAAVDALLPDGAKEKYLPCPPFLKALDESTSYGLSYGQWFLFVGKDAAGRDYLALGLSKHFDRKAGVVTAYTLPNSGRELFLFLGKNRQEYLRNSRGDVISSGSTAWVPLTASTELLRFDHGLQVVTVPASETAIPTREPPSALVELIQTALAASNTTLLDASLKDLMRFRPQALYSGARCKITRGAFAGTAGTIYPYDAPDTALTRRGYLRVLIPWKGQKWIVPQPPSFTTRAFEVGDLVSGESVDGQRARGWIADIDSSKAIYKVRCFDTGRLVRLRADEMGDWTPDN</sequence>
<comment type="caution">
    <text evidence="2">The sequence shown here is derived from an EMBL/GenBank/DDBJ whole genome shotgun (WGS) entry which is preliminary data.</text>
</comment>
<evidence type="ECO:0000313" key="2">
    <source>
        <dbReference type="EMBL" id="KAF6741032.1"/>
    </source>
</evidence>
<evidence type="ECO:0000256" key="1">
    <source>
        <dbReference type="SAM" id="MobiDB-lite"/>
    </source>
</evidence>
<dbReference type="AlphaFoldDB" id="A0A8H6LU77"/>